<organism evidence="11 12">
    <name type="scientific">Roseicyclus marinus</name>
    <dbReference type="NCBI Taxonomy" id="2161673"/>
    <lineage>
        <taxon>Bacteria</taxon>
        <taxon>Pseudomonadati</taxon>
        <taxon>Pseudomonadota</taxon>
        <taxon>Alphaproteobacteria</taxon>
        <taxon>Rhodobacterales</taxon>
        <taxon>Roseobacteraceae</taxon>
        <taxon>Roseicyclus</taxon>
    </lineage>
</organism>
<dbReference type="InterPro" id="IPR002933">
    <property type="entry name" value="Peptidase_M20"/>
</dbReference>
<dbReference type="AlphaFoldDB" id="A0AA48H762"/>
<evidence type="ECO:0000256" key="8">
    <source>
        <dbReference type="ARBA" id="ARBA00022833"/>
    </source>
</evidence>
<evidence type="ECO:0000313" key="12">
    <source>
        <dbReference type="Proteomes" id="UP001337723"/>
    </source>
</evidence>
<protein>
    <submittedName>
        <fullName evidence="11">Acetylornithine deacetylase</fullName>
    </submittedName>
</protein>
<dbReference type="Proteomes" id="UP001337723">
    <property type="component" value="Chromosome"/>
</dbReference>
<dbReference type="InterPro" id="IPR001261">
    <property type="entry name" value="ArgE/DapE_CS"/>
</dbReference>
<evidence type="ECO:0000256" key="1">
    <source>
        <dbReference type="ARBA" id="ARBA00001947"/>
    </source>
</evidence>
<reference evidence="11 12" key="1">
    <citation type="submission" date="2023-01" db="EMBL/GenBank/DDBJ databases">
        <title>Complete genome sequence of Roseicyclus marinus strain Dej080120_10.</title>
        <authorList>
            <person name="Ueki S."/>
            <person name="Maruyama F."/>
        </authorList>
    </citation>
    <scope>NUCLEOTIDE SEQUENCE [LARGE SCALE GENOMIC DNA]</scope>
    <source>
        <strain evidence="11 12">Dej080120_10</strain>
    </source>
</reference>
<evidence type="ECO:0000256" key="6">
    <source>
        <dbReference type="ARBA" id="ARBA00022723"/>
    </source>
</evidence>
<sequence>MAGTGSAGNHPEHSMTAVLSPRALLDRLVSFPSVSRDSNLPLVDWVEDYLGGHGIACHRDMDPTGTKASLYAHVGPEVAGGVILSGHTDVVPVDGQAWDSDPFSVVEKDGKLYGRGTCDMKGFDALAIWATVEAHKRGVKRPLQLCLSRDEEIGCTGAPPMIAAMQAHMPKAALAIIGEPTEWGIVNGHKGGVGFDLHFHGFEVHSSLAYRGVSAIMEAARLIDWANRVNAENAEKADPASDYDPPYTSLHVGMIQGGTAHNITAKDCTFVLSARTVPAEPNALWAERILEEIARIEAGMKAVRPEAGITALPRWDIPGLRAEQDGAAEALVRRLTGENGTAVVSYGTEAGQFQDAGYSAIVCGPGNIAQAHQPNEYMYVEQLTKGEAFMERLLGVLNEG</sequence>
<dbReference type="InterPro" id="IPR036264">
    <property type="entry name" value="Bact_exopeptidase_dim_dom"/>
</dbReference>
<dbReference type="GO" id="GO:0008777">
    <property type="term" value="F:acetylornithine deacetylase activity"/>
    <property type="evidence" value="ECO:0007669"/>
    <property type="project" value="TreeGrafter"/>
</dbReference>
<dbReference type="NCBIfam" id="TIGR01892">
    <property type="entry name" value="AcOrn-deacetyl"/>
    <property type="match status" value="1"/>
</dbReference>
<keyword evidence="4" id="KW-0055">Arginine biosynthesis</keyword>
<dbReference type="Gene3D" id="3.30.70.360">
    <property type="match status" value="1"/>
</dbReference>
<dbReference type="Pfam" id="PF07687">
    <property type="entry name" value="M20_dimer"/>
    <property type="match status" value="1"/>
</dbReference>
<keyword evidence="5" id="KW-0028">Amino-acid biosynthesis</keyword>
<dbReference type="CDD" id="cd03894">
    <property type="entry name" value="M20_ArgE"/>
    <property type="match status" value="1"/>
</dbReference>
<dbReference type="KEGG" id="rmai:MACH21_22370"/>
<evidence type="ECO:0000256" key="3">
    <source>
        <dbReference type="ARBA" id="ARBA00022490"/>
    </source>
</evidence>
<dbReference type="GO" id="GO:0006526">
    <property type="term" value="P:L-arginine biosynthetic process"/>
    <property type="evidence" value="ECO:0007669"/>
    <property type="project" value="UniProtKB-KW"/>
</dbReference>
<dbReference type="PANTHER" id="PTHR43808">
    <property type="entry name" value="ACETYLORNITHINE DEACETYLASE"/>
    <property type="match status" value="1"/>
</dbReference>
<feature type="domain" description="Peptidase M20 dimerisation" evidence="10">
    <location>
        <begin position="187"/>
        <end position="293"/>
    </location>
</feature>
<keyword evidence="3" id="KW-0963">Cytoplasm</keyword>
<evidence type="ECO:0000256" key="9">
    <source>
        <dbReference type="ARBA" id="ARBA00023285"/>
    </source>
</evidence>
<evidence type="ECO:0000313" key="11">
    <source>
        <dbReference type="EMBL" id="BDW86060.1"/>
    </source>
</evidence>
<keyword evidence="12" id="KW-1185">Reference proteome</keyword>
<dbReference type="EMBL" id="AP027266">
    <property type="protein sequence ID" value="BDW86060.1"/>
    <property type="molecule type" value="Genomic_DNA"/>
</dbReference>
<dbReference type="SUPFAM" id="SSF55031">
    <property type="entry name" value="Bacterial exopeptidase dimerisation domain"/>
    <property type="match status" value="1"/>
</dbReference>
<dbReference type="NCBIfam" id="NF005710">
    <property type="entry name" value="PRK07522.1"/>
    <property type="match status" value="1"/>
</dbReference>
<dbReference type="InterPro" id="IPR011650">
    <property type="entry name" value="Peptidase_M20_dimer"/>
</dbReference>
<keyword evidence="9" id="KW-0170">Cobalt</keyword>
<dbReference type="GO" id="GO:0046872">
    <property type="term" value="F:metal ion binding"/>
    <property type="evidence" value="ECO:0007669"/>
    <property type="project" value="UniProtKB-KW"/>
</dbReference>
<evidence type="ECO:0000256" key="2">
    <source>
        <dbReference type="ARBA" id="ARBA00005691"/>
    </source>
</evidence>
<comment type="cofactor">
    <cofactor evidence="1">
        <name>Zn(2+)</name>
        <dbReference type="ChEBI" id="CHEBI:29105"/>
    </cofactor>
</comment>
<dbReference type="Gene3D" id="3.40.630.10">
    <property type="entry name" value="Zn peptidases"/>
    <property type="match status" value="1"/>
</dbReference>
<dbReference type="PANTHER" id="PTHR43808:SF31">
    <property type="entry name" value="N-ACETYL-L-CITRULLINE DEACETYLASE"/>
    <property type="match status" value="1"/>
</dbReference>
<proteinExistence type="inferred from homology"/>
<evidence type="ECO:0000256" key="4">
    <source>
        <dbReference type="ARBA" id="ARBA00022571"/>
    </source>
</evidence>
<keyword evidence="7" id="KW-0378">Hydrolase</keyword>
<keyword evidence="8" id="KW-0862">Zinc</keyword>
<evidence type="ECO:0000256" key="5">
    <source>
        <dbReference type="ARBA" id="ARBA00022605"/>
    </source>
</evidence>
<dbReference type="Pfam" id="PF01546">
    <property type="entry name" value="Peptidase_M20"/>
    <property type="match status" value="1"/>
</dbReference>
<name>A0AA48H762_9RHOB</name>
<comment type="similarity">
    <text evidence="2">Belongs to the peptidase M20A family. ArgE subfamily.</text>
</comment>
<dbReference type="SUPFAM" id="SSF53187">
    <property type="entry name" value="Zn-dependent exopeptidases"/>
    <property type="match status" value="1"/>
</dbReference>
<dbReference type="InterPro" id="IPR050072">
    <property type="entry name" value="Peptidase_M20A"/>
</dbReference>
<accession>A0AA48H762</accession>
<gene>
    <name evidence="11" type="primary">argE</name>
    <name evidence="11" type="ORF">MACH21_22370</name>
</gene>
<dbReference type="PROSITE" id="PS00759">
    <property type="entry name" value="ARGE_DAPE_CPG2_2"/>
    <property type="match status" value="1"/>
</dbReference>
<evidence type="ECO:0000259" key="10">
    <source>
        <dbReference type="Pfam" id="PF07687"/>
    </source>
</evidence>
<keyword evidence="6" id="KW-0479">Metal-binding</keyword>
<evidence type="ECO:0000256" key="7">
    <source>
        <dbReference type="ARBA" id="ARBA00022801"/>
    </source>
</evidence>
<dbReference type="InterPro" id="IPR010169">
    <property type="entry name" value="AcOrn-deacetyl"/>
</dbReference>